<keyword evidence="2" id="KW-0238">DNA-binding</keyword>
<dbReference type="InterPro" id="IPR011663">
    <property type="entry name" value="UTRA"/>
</dbReference>
<dbReference type="GO" id="GO:0003700">
    <property type="term" value="F:DNA-binding transcription factor activity"/>
    <property type="evidence" value="ECO:0007669"/>
    <property type="project" value="InterPro"/>
</dbReference>
<dbReference type="PANTHER" id="PTHR44846">
    <property type="entry name" value="MANNOSYL-D-GLYCERATE TRANSPORT/METABOLISM SYSTEM REPRESSOR MNGR-RELATED"/>
    <property type="match status" value="1"/>
</dbReference>
<dbReference type="Gene3D" id="3.40.1410.10">
    <property type="entry name" value="Chorismate lyase-like"/>
    <property type="match status" value="1"/>
</dbReference>
<evidence type="ECO:0000313" key="5">
    <source>
        <dbReference type="EMBL" id="EKF41641.1"/>
    </source>
</evidence>
<keyword evidence="1" id="KW-0805">Transcription regulation</keyword>
<dbReference type="PATRIC" id="fig|1231190.3.peg.3225"/>
<dbReference type="eggNOG" id="COG2188">
    <property type="taxonomic scope" value="Bacteria"/>
</dbReference>
<sequence>MTNAELYIRSRQPLYMQAAGQIRLKVENGDWLPGDQIPVIEVLQAEFGLSRATIREALDVLEGEGLIERYRGKGTFVRAQLPERRSYGLPTTWKDLVTGLENVSPKMIAPIAREEGERIRDVQAGEAHGGYMRFERVHSRGEEPYCLIDIFLREDVFETDRERFQTAPVIRVLVERHGERIATARQRVTFSIADERTANALGVALGAPVVEILRTIADGEGRVVAHTHARYPGEYVRLDFDFNIAEAGPAALSPTEE</sequence>
<dbReference type="InterPro" id="IPR000524">
    <property type="entry name" value="Tscrpt_reg_HTH_GntR"/>
</dbReference>
<dbReference type="PROSITE" id="PS50949">
    <property type="entry name" value="HTH_GNTR"/>
    <property type="match status" value="1"/>
</dbReference>
<keyword evidence="6" id="KW-1185">Reference proteome</keyword>
<dbReference type="SUPFAM" id="SSF64288">
    <property type="entry name" value="Chorismate lyase-like"/>
    <property type="match status" value="1"/>
</dbReference>
<accession>K2P2S2</accession>
<reference evidence="5 6" key="1">
    <citation type="journal article" date="2012" name="J. Bacteriol.">
        <title>Genome Sequence of Nitratireductor indicus Type Strain C115.</title>
        <authorList>
            <person name="Lai Q."/>
            <person name="Li G."/>
            <person name="Yu Z."/>
            <person name="Shao Z."/>
        </authorList>
    </citation>
    <scope>NUCLEOTIDE SEQUENCE [LARGE SCALE GENOMIC DNA]</scope>
    <source>
        <strain evidence="5 6">C115</strain>
    </source>
</reference>
<gene>
    <name evidence="5" type="ORF">NA8A_15571</name>
</gene>
<comment type="caution">
    <text evidence="5">The sequence shown here is derived from an EMBL/GenBank/DDBJ whole genome shotgun (WGS) entry which is preliminary data.</text>
</comment>
<evidence type="ECO:0000313" key="6">
    <source>
        <dbReference type="Proteomes" id="UP000007374"/>
    </source>
</evidence>
<dbReference type="Pfam" id="PF07702">
    <property type="entry name" value="UTRA"/>
    <property type="match status" value="1"/>
</dbReference>
<dbReference type="EMBL" id="AMSI01000010">
    <property type="protein sequence ID" value="EKF41641.1"/>
    <property type="molecule type" value="Genomic_DNA"/>
</dbReference>
<evidence type="ECO:0000256" key="2">
    <source>
        <dbReference type="ARBA" id="ARBA00023125"/>
    </source>
</evidence>
<evidence type="ECO:0000256" key="3">
    <source>
        <dbReference type="ARBA" id="ARBA00023163"/>
    </source>
</evidence>
<dbReference type="SMART" id="SM00345">
    <property type="entry name" value="HTH_GNTR"/>
    <property type="match status" value="1"/>
</dbReference>
<dbReference type="InterPro" id="IPR050679">
    <property type="entry name" value="Bact_HTH_transcr_reg"/>
</dbReference>
<proteinExistence type="predicted"/>
<dbReference type="GO" id="GO:0003677">
    <property type="term" value="F:DNA binding"/>
    <property type="evidence" value="ECO:0007669"/>
    <property type="project" value="UniProtKB-KW"/>
</dbReference>
<dbReference type="SUPFAM" id="SSF46785">
    <property type="entry name" value="Winged helix' DNA-binding domain"/>
    <property type="match status" value="1"/>
</dbReference>
<evidence type="ECO:0000259" key="4">
    <source>
        <dbReference type="PROSITE" id="PS50949"/>
    </source>
</evidence>
<feature type="domain" description="HTH gntR-type" evidence="4">
    <location>
        <begin position="12"/>
        <end position="80"/>
    </location>
</feature>
<dbReference type="PRINTS" id="PR00035">
    <property type="entry name" value="HTHGNTR"/>
</dbReference>
<dbReference type="STRING" id="721133.SAMN05216176_110177"/>
<dbReference type="OrthoDB" id="9794015at2"/>
<dbReference type="InterPro" id="IPR036390">
    <property type="entry name" value="WH_DNA-bd_sf"/>
</dbReference>
<dbReference type="Gene3D" id="1.10.10.10">
    <property type="entry name" value="Winged helix-like DNA-binding domain superfamily/Winged helix DNA-binding domain"/>
    <property type="match status" value="1"/>
</dbReference>
<dbReference type="Proteomes" id="UP000007374">
    <property type="component" value="Unassembled WGS sequence"/>
</dbReference>
<name>K2P2S2_9HYPH</name>
<dbReference type="CDD" id="cd07377">
    <property type="entry name" value="WHTH_GntR"/>
    <property type="match status" value="1"/>
</dbReference>
<dbReference type="RefSeq" id="WP_009451296.1">
    <property type="nucleotide sequence ID" value="NZ_AMSI01000010.1"/>
</dbReference>
<dbReference type="Pfam" id="PF00392">
    <property type="entry name" value="GntR"/>
    <property type="match status" value="1"/>
</dbReference>
<organism evidence="5 6">
    <name type="scientific">Nitratireductor indicus C115</name>
    <dbReference type="NCBI Taxonomy" id="1231190"/>
    <lineage>
        <taxon>Bacteria</taxon>
        <taxon>Pseudomonadati</taxon>
        <taxon>Pseudomonadota</taxon>
        <taxon>Alphaproteobacteria</taxon>
        <taxon>Hyphomicrobiales</taxon>
        <taxon>Phyllobacteriaceae</taxon>
        <taxon>Nitratireductor</taxon>
    </lineage>
</organism>
<keyword evidence="3" id="KW-0804">Transcription</keyword>
<dbReference type="SMART" id="SM00866">
    <property type="entry name" value="UTRA"/>
    <property type="match status" value="1"/>
</dbReference>
<dbReference type="AlphaFoldDB" id="K2P2S2"/>
<protein>
    <submittedName>
        <fullName evidence="5">GntR family transcriptional regulator</fullName>
    </submittedName>
</protein>
<dbReference type="GO" id="GO:0045892">
    <property type="term" value="P:negative regulation of DNA-templated transcription"/>
    <property type="evidence" value="ECO:0007669"/>
    <property type="project" value="TreeGrafter"/>
</dbReference>
<evidence type="ECO:0000256" key="1">
    <source>
        <dbReference type="ARBA" id="ARBA00023015"/>
    </source>
</evidence>
<dbReference type="InterPro" id="IPR028978">
    <property type="entry name" value="Chorismate_lyase_/UTRA_dom_sf"/>
</dbReference>
<dbReference type="InterPro" id="IPR036388">
    <property type="entry name" value="WH-like_DNA-bd_sf"/>
</dbReference>
<dbReference type="PANTHER" id="PTHR44846:SF1">
    <property type="entry name" value="MANNOSYL-D-GLYCERATE TRANSPORT_METABOLISM SYSTEM REPRESSOR MNGR-RELATED"/>
    <property type="match status" value="1"/>
</dbReference>